<proteinExistence type="inferred from homology"/>
<evidence type="ECO:0000313" key="4">
    <source>
        <dbReference type="EMBL" id="ASY09097.1"/>
    </source>
</evidence>
<dbReference type="SUPFAM" id="SSF51445">
    <property type="entry name" value="(Trans)glycosidases"/>
    <property type="match status" value="1"/>
</dbReference>
<comment type="similarity">
    <text evidence="1">Belongs to the glycosyl hydrolase 25 family.</text>
</comment>
<dbReference type="InterPro" id="IPR002053">
    <property type="entry name" value="Glyco_hydro_25"/>
</dbReference>
<dbReference type="OrthoDB" id="287365at2"/>
<dbReference type="PANTHER" id="PTHR34135">
    <property type="entry name" value="LYSOZYME"/>
    <property type="match status" value="1"/>
</dbReference>
<evidence type="ECO:0000256" key="3">
    <source>
        <dbReference type="SAM" id="SignalP"/>
    </source>
</evidence>
<feature type="region of interest" description="Disordered" evidence="2">
    <location>
        <begin position="514"/>
        <end position="540"/>
    </location>
</feature>
<evidence type="ECO:0000313" key="5">
    <source>
        <dbReference type="Proteomes" id="UP000217153"/>
    </source>
</evidence>
<keyword evidence="5" id="KW-1185">Reference proteome</keyword>
<dbReference type="InterPro" id="IPR017853">
    <property type="entry name" value="GH"/>
</dbReference>
<feature type="signal peptide" evidence="3">
    <location>
        <begin position="1"/>
        <end position="20"/>
    </location>
</feature>
<organism evidence="4 5">
    <name type="scientific">Candidatus Nanopelagicus limnae</name>
    <dbReference type="NCBI Taxonomy" id="1884634"/>
    <lineage>
        <taxon>Bacteria</taxon>
        <taxon>Bacillati</taxon>
        <taxon>Actinomycetota</taxon>
        <taxon>Actinomycetes</taxon>
        <taxon>Candidatus Nanopelagicales</taxon>
        <taxon>Candidatus Nanopelagicaceae</taxon>
        <taxon>Candidatus Nanopelagicus</taxon>
    </lineage>
</organism>
<protein>
    <submittedName>
        <fullName evidence="4">Lysozyme M1 (1,4-beta-N-acetylmuramidase)</fullName>
    </submittedName>
</protein>
<reference evidence="5" key="1">
    <citation type="submission" date="2016-10" db="EMBL/GenBank/DDBJ databases">
        <title>High microdiversification within the ubiquitous acI lineage of Actinobacteria.</title>
        <authorList>
            <person name="Neuenschwander S.M."/>
            <person name="Salcher M."/>
            <person name="Ghai R."/>
            <person name="Pernthaler J."/>
        </authorList>
    </citation>
    <scope>NUCLEOTIDE SEQUENCE [LARGE SCALE GENOMIC DNA]</scope>
</reference>
<sequence>MKRVAFFLALVVIATGFNPAANSATAKTSLTLKVESTPNAGESLVTFYGQVKPAAKGAITIDTFDGVAWKATPLKTTSAASGAWRITTVATAIKAEGQYRAQVVIGKKKTLSKNANFKVDLTKTFATTDDLFIPTETGKLTGGRIQGSDISRWQHPNDQPIDFKQMFDAGMRFVLIKGSDAQEKADLETMRWLVGDRSAAQAAGLYTGMYHFAYMPNSTDEAYVIRDAKAQAQKVLWRLASLGGYNERDLPVALDLENSCVKKNSSGDCIKTLPRSLVTLWAETWLETVEEKTGRKPFLYSYAQFLEGAMERSEKLRQYPLWLAHYGIHPADPISKPGQRATIGCFVHSWSTANCSSQWQIWQYSSCGIGKKYGVPSARLDLNVFRGTPETFLSLIKGKWQPEQVDLMPVNEPTKLNLISVTTTDTNKPVFINVEVFRSIGTPVVTGTVVFRPTDPKIKIKKQTPERNASGRWEIKIEGLPAGATAGTLNYVDISKTHADNEMPLIINLAQGPDLPTVTPTPKPTITKKPTDGCAKQIKH</sequence>
<feature type="compositionally biased region" description="Low complexity" evidence="2">
    <location>
        <begin position="516"/>
        <end position="528"/>
    </location>
</feature>
<dbReference type="GO" id="GO:0003796">
    <property type="term" value="F:lysozyme activity"/>
    <property type="evidence" value="ECO:0007669"/>
    <property type="project" value="InterPro"/>
</dbReference>
<dbReference type="Pfam" id="PF01183">
    <property type="entry name" value="Glyco_hydro_25"/>
    <property type="match status" value="1"/>
</dbReference>
<keyword evidence="3" id="KW-0732">Signal</keyword>
<name>A0A249JX40_9ACTN</name>
<gene>
    <name evidence="4" type="ORF">B1s21122_01845</name>
</gene>
<dbReference type="RefSeq" id="WP_095680400.1">
    <property type="nucleotide sequence ID" value="NZ_CP016768.2"/>
</dbReference>
<dbReference type="GO" id="GO:0016052">
    <property type="term" value="P:carbohydrate catabolic process"/>
    <property type="evidence" value="ECO:0007669"/>
    <property type="project" value="TreeGrafter"/>
</dbReference>
<dbReference type="PANTHER" id="PTHR34135:SF2">
    <property type="entry name" value="LYSOZYME"/>
    <property type="match status" value="1"/>
</dbReference>
<dbReference type="Gene3D" id="3.20.20.80">
    <property type="entry name" value="Glycosidases"/>
    <property type="match status" value="1"/>
</dbReference>
<accession>A0A249JX40</accession>
<dbReference type="AlphaFoldDB" id="A0A249JX40"/>
<evidence type="ECO:0000256" key="2">
    <source>
        <dbReference type="SAM" id="MobiDB-lite"/>
    </source>
</evidence>
<dbReference type="PROSITE" id="PS51904">
    <property type="entry name" value="GLYCOSYL_HYDROL_F25_2"/>
    <property type="match status" value="1"/>
</dbReference>
<dbReference type="KEGG" id="abam:B1s21122_01845"/>
<dbReference type="CDD" id="cd00599">
    <property type="entry name" value="GH25_muramidase"/>
    <property type="match status" value="1"/>
</dbReference>
<dbReference type="Proteomes" id="UP000217153">
    <property type="component" value="Chromosome"/>
</dbReference>
<dbReference type="GO" id="GO:0009253">
    <property type="term" value="P:peptidoglycan catabolic process"/>
    <property type="evidence" value="ECO:0007669"/>
    <property type="project" value="InterPro"/>
</dbReference>
<feature type="chain" id="PRO_5039529275" evidence="3">
    <location>
        <begin position="21"/>
        <end position="540"/>
    </location>
</feature>
<dbReference type="EMBL" id="CP016768">
    <property type="protein sequence ID" value="ASY09097.1"/>
    <property type="molecule type" value="Genomic_DNA"/>
</dbReference>
<evidence type="ECO:0000256" key="1">
    <source>
        <dbReference type="ARBA" id="ARBA00010646"/>
    </source>
</evidence>
<dbReference type="GO" id="GO:0016998">
    <property type="term" value="P:cell wall macromolecule catabolic process"/>
    <property type="evidence" value="ECO:0007669"/>
    <property type="project" value="InterPro"/>
</dbReference>